<gene>
    <name evidence="2" type="ORF">DI09_45p10</name>
</gene>
<proteinExistence type="predicted"/>
<keyword evidence="1" id="KW-0175">Coiled coil</keyword>
<reference evidence="2 3" key="1">
    <citation type="submission" date="2014-04" db="EMBL/GenBank/DDBJ databases">
        <title>A new species of microsporidia sheds light on the evolution of extreme parasitism.</title>
        <authorList>
            <person name="Haag K.L."/>
            <person name="James T.Y."/>
            <person name="Larsson R."/>
            <person name="Schaer T.M."/>
            <person name="Refardt D."/>
            <person name="Pombert J.-F."/>
            <person name="Ebert D."/>
        </authorList>
    </citation>
    <scope>NUCLEOTIDE SEQUENCE [LARGE SCALE GENOMIC DNA]</scope>
    <source>
        <strain evidence="2 3">UGP3</strain>
        <tissue evidence="2">Spores</tissue>
    </source>
</reference>
<feature type="coiled-coil region" evidence="1">
    <location>
        <begin position="540"/>
        <end position="567"/>
    </location>
</feature>
<dbReference type="Proteomes" id="UP000029725">
    <property type="component" value="Unassembled WGS sequence"/>
</dbReference>
<protein>
    <submittedName>
        <fullName evidence="2">Uncharacterized protein</fullName>
    </submittedName>
</protein>
<evidence type="ECO:0000313" key="2">
    <source>
        <dbReference type="EMBL" id="KGG51074.1"/>
    </source>
</evidence>
<dbReference type="GeneID" id="25260020"/>
<sequence>MSDSEVASNAIATQMDDIRYIDVVYRKCGSFLLVAGRTEIVLYAIKDPNTGHPESVATLCLAKNIKQLRVFSSSLCNSIATVSYEDHSIDMLSFLEQSNTLELISIPFEHKMTSKIIDGWYVEDDNKMLIFSPNDNALVSYDIEEKTFTGVSKLSSFASELTYFQVIEKFSSCHFLACIETVAKKRSLIVIDTNENSIKPFEDPTFSLDIPESQPPYFHCVSIPAIATENGLEGLAVSILLSSCSPDLCILYFNKQTNSISVSIPSEDEDLATLPMLPNEKQSPLEDEYDTFCTGISVSYCCPWTFSFNSSNEVGEAKPKKHPFLFLLNSIGWIVGYSFLFPEGLSVPMIDTPLRTLPIHNMDSNEKLSSLPESPLEAKKPESIPEEIKETLREGQLNQRLGVKLAAKMSPDTFEIEPTTSGPVQSFGAENDRFGMESLILDPISHEIKDVLDLSSASLSLLKNSAIHSYEIGHNDLSSLTSSISEKISILNDGLKDVKPLILLVADLQQFKDLSIDELVRIKDNFSTTAPVEALVAQQYTTCSEKLSKLERKIEKLERKLQVLNPETTEPISLAWQHRIQQLEHQTES</sequence>
<name>A0A098VQI1_9MICR</name>
<evidence type="ECO:0000313" key="3">
    <source>
        <dbReference type="Proteomes" id="UP000029725"/>
    </source>
</evidence>
<dbReference type="RefSeq" id="XP_013237519.1">
    <property type="nucleotide sequence ID" value="XM_013382065.1"/>
</dbReference>
<dbReference type="AlphaFoldDB" id="A0A098VQI1"/>
<dbReference type="VEuPathDB" id="MicrosporidiaDB:DI09_45p10"/>
<keyword evidence="3" id="KW-1185">Reference proteome</keyword>
<dbReference type="HOGENOM" id="CLU_463514_0_0_1"/>
<organism evidence="2 3">
    <name type="scientific">Mitosporidium daphniae</name>
    <dbReference type="NCBI Taxonomy" id="1485682"/>
    <lineage>
        <taxon>Eukaryota</taxon>
        <taxon>Fungi</taxon>
        <taxon>Fungi incertae sedis</taxon>
        <taxon>Microsporidia</taxon>
        <taxon>Mitosporidium</taxon>
    </lineage>
</organism>
<comment type="caution">
    <text evidence="2">The sequence shown here is derived from an EMBL/GenBank/DDBJ whole genome shotgun (WGS) entry which is preliminary data.</text>
</comment>
<dbReference type="EMBL" id="JMKJ01000399">
    <property type="protein sequence ID" value="KGG51074.1"/>
    <property type="molecule type" value="Genomic_DNA"/>
</dbReference>
<accession>A0A098VQI1</accession>
<evidence type="ECO:0000256" key="1">
    <source>
        <dbReference type="SAM" id="Coils"/>
    </source>
</evidence>
<feature type="non-terminal residue" evidence="2">
    <location>
        <position position="589"/>
    </location>
</feature>